<evidence type="ECO:0000256" key="3">
    <source>
        <dbReference type="PROSITE-ProRule" id="PRU00221"/>
    </source>
</evidence>
<gene>
    <name evidence="4" type="ORF">CKAN_00298700</name>
</gene>
<dbReference type="OrthoDB" id="338622at2759"/>
<reference evidence="4 5" key="1">
    <citation type="journal article" date="2019" name="Nat. Plants">
        <title>Stout camphor tree genome fills gaps in understanding of flowering plant genome evolution.</title>
        <authorList>
            <person name="Chaw S.M."/>
            <person name="Liu Y.C."/>
            <person name="Wu Y.W."/>
            <person name="Wang H.Y."/>
            <person name="Lin C.I."/>
            <person name="Wu C.S."/>
            <person name="Ke H.M."/>
            <person name="Chang L.Y."/>
            <person name="Hsu C.Y."/>
            <person name="Yang H.T."/>
            <person name="Sudianto E."/>
            <person name="Hsu M.H."/>
            <person name="Wu K.P."/>
            <person name="Wang L.N."/>
            <person name="Leebens-Mack J.H."/>
            <person name="Tsai I.J."/>
        </authorList>
    </citation>
    <scope>NUCLEOTIDE SEQUENCE [LARGE SCALE GENOMIC DNA]</scope>
    <source>
        <strain evidence="5">cv. Chaw 1501</strain>
        <tissue evidence="4">Young leaves</tissue>
    </source>
</reference>
<comment type="caution">
    <text evidence="4">The sequence shown here is derived from an EMBL/GenBank/DDBJ whole genome shotgun (WGS) entry which is preliminary data.</text>
</comment>
<evidence type="ECO:0000256" key="2">
    <source>
        <dbReference type="ARBA" id="ARBA00022737"/>
    </source>
</evidence>
<dbReference type="InterPro" id="IPR016024">
    <property type="entry name" value="ARM-type_fold"/>
</dbReference>
<accession>A0A443N803</accession>
<dbReference type="GO" id="GO:0005737">
    <property type="term" value="C:cytoplasm"/>
    <property type="evidence" value="ECO:0007669"/>
    <property type="project" value="TreeGrafter"/>
</dbReference>
<feature type="repeat" description="WD" evidence="3">
    <location>
        <begin position="608"/>
        <end position="630"/>
    </location>
</feature>
<dbReference type="Gene3D" id="2.130.10.10">
    <property type="entry name" value="YVTN repeat-like/Quinoprotein amine dehydrogenase"/>
    <property type="match status" value="3"/>
</dbReference>
<dbReference type="SUPFAM" id="SSF48371">
    <property type="entry name" value="ARM repeat"/>
    <property type="match status" value="1"/>
</dbReference>
<dbReference type="Proteomes" id="UP000283530">
    <property type="component" value="Unassembled WGS sequence"/>
</dbReference>
<dbReference type="PROSITE" id="PS50082">
    <property type="entry name" value="WD_REPEATS_2"/>
    <property type="match status" value="1"/>
</dbReference>
<dbReference type="PANTHER" id="PTHR44099">
    <property type="entry name" value="RABCONNECTIN-3B, ISOFORM A"/>
    <property type="match status" value="1"/>
</dbReference>
<protein>
    <submittedName>
        <fullName evidence="4">WD40 repeat</fullName>
    </submittedName>
</protein>
<dbReference type="SMART" id="SM00320">
    <property type="entry name" value="WD40"/>
    <property type="match status" value="6"/>
</dbReference>
<dbReference type="InterPro" id="IPR049916">
    <property type="entry name" value="WDR72-like"/>
</dbReference>
<dbReference type="SUPFAM" id="SSF50978">
    <property type="entry name" value="WD40 repeat-like"/>
    <property type="match status" value="1"/>
</dbReference>
<dbReference type="PROSITE" id="PS00678">
    <property type="entry name" value="WD_REPEATS_1"/>
    <property type="match status" value="1"/>
</dbReference>
<proteinExistence type="predicted"/>
<evidence type="ECO:0000313" key="4">
    <source>
        <dbReference type="EMBL" id="RWR74649.1"/>
    </source>
</evidence>
<name>A0A443N803_9MAGN</name>
<sequence>MRCQSVACLWWRGAPPLHRVTASAALNQPPTLYTGGSDGSIIWWNLSNNQKEIWPMAMLCGHTAAIADLEICMPVIGHGEMENSSNVDSIPAGSSALISACTDGVLCIWSRGSGHCKRRRKLPPWAGIPSRLSTLPMSQRYVCIACNCVDASQSTYHAVETAEEGNSSHNQNDPVIDKETHYRRLLKCAVVIVDSCTLNIIQTVFHGSLSIGPLKFMTVVPSLEDMERQLVILADVFGKVQSIEIPESNPYGDGGSGLQRNSTYVWSTLGTDIAHDAVQEVSVTTHGNLVALVLRTLCIFKSTTNGTVIGEISLVDSSLCDEGTFLMGGMFLPSGFSCNALDKQDQTEGFLENFLVWSNTGAAIMYTISLVGDSFYFEPQCELPPVSHTDDRKIAIDFCHLNNYLLRIESICFDKEASTLWKPHISIFQPPLIQLTQCSARRRNDSGNPYVCIILGEGGFLGDWVGGFCSLSEAEDPRLNKCLKATKIEKDENSMQGCVASSTNLNGLHREHGNSIPPKWEFVSSSLVLSEDFYSPYAVVYGFCTGEIQIVRFEMFSRDSGIVDGNLPHDSSPSISEQSFSGHTGAVLCLAAHRMKTISNDQSFKSVLVSGGTDCTIRIWDLDTGSFVCVMHHHVGPVKQIILPPPWTDRPWADCFLSVGEDSCVALVSLESLRVERMFPGHPSYPAMVVWDSARGYLACLCHNSSASSNVVNILYLWDIKTGARERVLRGTASHSMFDHFCRGINVNAITGNILGGTTSASSLLLSVIDDSSFSHSHATNSEKGVTVAPVGVNAQRRTKDFNESDGSEVHVNKGKQPVLKATHVSSSHVDGTFVKQSPSQAVLQNKKHVIKCSCPFPGIATLKFDLSSLMHPIQRNEQSMWNGGMQESAYGLVQDSVKPNFQQTSSNDCSDVKGGASHPREEQAWIKSLEGFLLRFSLSFLHLWGVDHELDKLLIDEMSVCRPESFVVASGLLGDKGSLTLAFPGSQPTLELWRSSSEFCAMRSLTMVSLAQRMISLSRSSSAASSALAAFYTRHFAEKVPDIKPPLLQLLVSFWQDPSEHVRMAARSLFHCAASRTIPLSLCGQKIIQHAHHMSYMNGTGDIVHLNASDTSASSLLELNEITEAAGDYGDDESSIVSWLESFEMQDWISCIGGTSQDAMASNIIVAAALVVWYPSLVKLSLATLVVHPLMKLVMAMSDKYSSTAAELLAEGMESTWKACISPEISRLIGDIFFQVECVSGASVNDATHNPSLAVTIRETLVGILLPSLAMADIVGFLNVIESQIWATASDSPVHLVSIMTLIRVVRGSPKLLAPHLDKVVNFILQTMDLGNSVMRKACLPSSMATLKEIVRVFPMVALNEASTRLAVGDAIGDIRSATIRVYDLQSVTKMKVLDASGPPGFPSLLGGVSDTTITTAISALSFSPDGEGLVAFSENGLMIRWWSLGSGWWEKLSKSLVPVQCTKLIFLPPWEGFSPNSSRSSIMASIIGHDNQVVSQEKTPRGSSDADSLKLLIHNLDLSYRLEWVRERKAVLMRHSHELGTFQL</sequence>
<keyword evidence="5" id="KW-1185">Reference proteome</keyword>
<keyword evidence="2" id="KW-0677">Repeat</keyword>
<dbReference type="InterPro" id="IPR001680">
    <property type="entry name" value="WD40_rpt"/>
</dbReference>
<dbReference type="Pfam" id="PF00400">
    <property type="entry name" value="WD40"/>
    <property type="match status" value="1"/>
</dbReference>
<dbReference type="InterPro" id="IPR015943">
    <property type="entry name" value="WD40/YVTN_repeat-like_dom_sf"/>
</dbReference>
<dbReference type="InterPro" id="IPR019775">
    <property type="entry name" value="WD40_repeat_CS"/>
</dbReference>
<evidence type="ECO:0000313" key="5">
    <source>
        <dbReference type="Proteomes" id="UP000283530"/>
    </source>
</evidence>
<dbReference type="SUPFAM" id="SSF50969">
    <property type="entry name" value="YVTN repeat-like/Quinoprotein amine dehydrogenase"/>
    <property type="match status" value="1"/>
</dbReference>
<dbReference type="EMBL" id="QPKB01000001">
    <property type="protein sequence ID" value="RWR74649.1"/>
    <property type="molecule type" value="Genomic_DNA"/>
</dbReference>
<dbReference type="InterPro" id="IPR036322">
    <property type="entry name" value="WD40_repeat_dom_sf"/>
</dbReference>
<dbReference type="STRING" id="337451.A0A443N803"/>
<evidence type="ECO:0000256" key="1">
    <source>
        <dbReference type="ARBA" id="ARBA00022574"/>
    </source>
</evidence>
<keyword evidence="1 3" id="KW-0853">WD repeat</keyword>
<dbReference type="InterPro" id="IPR011044">
    <property type="entry name" value="Quino_amine_DH_bsu"/>
</dbReference>
<organism evidence="4 5">
    <name type="scientific">Cinnamomum micranthum f. kanehirae</name>
    <dbReference type="NCBI Taxonomy" id="337451"/>
    <lineage>
        <taxon>Eukaryota</taxon>
        <taxon>Viridiplantae</taxon>
        <taxon>Streptophyta</taxon>
        <taxon>Embryophyta</taxon>
        <taxon>Tracheophyta</taxon>
        <taxon>Spermatophyta</taxon>
        <taxon>Magnoliopsida</taxon>
        <taxon>Magnoliidae</taxon>
        <taxon>Laurales</taxon>
        <taxon>Lauraceae</taxon>
        <taxon>Cinnamomum</taxon>
    </lineage>
</organism>
<dbReference type="PANTHER" id="PTHR44099:SF4">
    <property type="entry name" value="RABCONNECTIN-3B, ISOFORM A"/>
    <property type="match status" value="1"/>
</dbReference>